<sequence length="286" mass="32977">MDYMDMDGNDIGSVGLAEGDDISMDSSSEDPVYNELKDAMTRGKFVSRGLGKDRNFKGMIQQHDINAYRINEAMKVSKLAFDMTDKTYLNEYQKIILQRAFMYGVNNIICDYPGRIDLIISKCLMEIEADDDEEEIFIMKVLHDGMLTKRTKGSCRRVKGKYLYEHIANIIPFNKETGRYDGTKMEKLMDGINQVWCENIANYNYNDEYDYICYNGVVYDNEPALSKYLGDVRKVPPHGVGGEGNVGYTWKDWYNFYGPSGYNYLVQWIAQEFQNAKDPSPFPPNF</sequence>
<proteinExistence type="predicted"/>
<organism evidence="1">
    <name type="scientific">viral metagenome</name>
    <dbReference type="NCBI Taxonomy" id="1070528"/>
    <lineage>
        <taxon>unclassified sequences</taxon>
        <taxon>metagenomes</taxon>
        <taxon>organismal metagenomes</taxon>
    </lineage>
</organism>
<protein>
    <submittedName>
        <fullName evidence="1">Uncharacterized protein</fullName>
    </submittedName>
</protein>
<reference evidence="1" key="1">
    <citation type="journal article" date="2020" name="Nature">
        <title>Giant virus diversity and host interactions through global metagenomics.</title>
        <authorList>
            <person name="Schulz F."/>
            <person name="Roux S."/>
            <person name="Paez-Espino D."/>
            <person name="Jungbluth S."/>
            <person name="Walsh D.A."/>
            <person name="Denef V.J."/>
            <person name="McMahon K.D."/>
            <person name="Konstantinidis K.T."/>
            <person name="Eloe-Fadrosh E.A."/>
            <person name="Kyrpides N.C."/>
            <person name="Woyke T."/>
        </authorList>
    </citation>
    <scope>NUCLEOTIDE SEQUENCE</scope>
    <source>
        <strain evidence="1">GVMAG-S-ERX555931-87</strain>
    </source>
</reference>
<dbReference type="AlphaFoldDB" id="A0A6C0F948"/>
<evidence type="ECO:0000313" key="1">
    <source>
        <dbReference type="EMBL" id="QHT36410.1"/>
    </source>
</evidence>
<name>A0A6C0F948_9ZZZZ</name>
<accession>A0A6C0F948</accession>
<dbReference type="EMBL" id="MN738742">
    <property type="protein sequence ID" value="QHT36410.1"/>
    <property type="molecule type" value="Genomic_DNA"/>
</dbReference>